<organism evidence="7 8">
    <name type="scientific">Evansella caseinilytica</name>
    <dbReference type="NCBI Taxonomy" id="1503961"/>
    <lineage>
        <taxon>Bacteria</taxon>
        <taxon>Bacillati</taxon>
        <taxon>Bacillota</taxon>
        <taxon>Bacilli</taxon>
        <taxon>Bacillales</taxon>
        <taxon>Bacillaceae</taxon>
        <taxon>Evansella</taxon>
    </lineage>
</organism>
<gene>
    <name evidence="7" type="ORF">SAMN05421736_115132</name>
</gene>
<protein>
    <submittedName>
        <fullName evidence="7">Alkylresorcinol/alkylpyrone synthase</fullName>
    </submittedName>
</protein>
<dbReference type="CDD" id="cd00831">
    <property type="entry name" value="CHS_like"/>
    <property type="match status" value="1"/>
</dbReference>
<comment type="similarity">
    <text evidence="1">Belongs to the thiolase-like superfamily. Chalcone/stilbene synthases family.</text>
</comment>
<dbReference type="STRING" id="1503961.SAMN05421736_115132"/>
<dbReference type="InterPro" id="IPR011141">
    <property type="entry name" value="Polyketide_synthase_type-III"/>
</dbReference>
<evidence type="ECO:0000256" key="4">
    <source>
        <dbReference type="PIRSR" id="PIRSR000451-1"/>
    </source>
</evidence>
<dbReference type="Proteomes" id="UP000198935">
    <property type="component" value="Unassembled WGS sequence"/>
</dbReference>
<dbReference type="Gene3D" id="3.40.47.10">
    <property type="match status" value="2"/>
</dbReference>
<reference evidence="8" key="1">
    <citation type="submission" date="2016-10" db="EMBL/GenBank/DDBJ databases">
        <authorList>
            <person name="Varghese N."/>
            <person name="Submissions S."/>
        </authorList>
    </citation>
    <scope>NUCLEOTIDE SEQUENCE [LARGE SCALE GENOMIC DNA]</scope>
    <source>
        <strain evidence="8">SP</strain>
    </source>
</reference>
<proteinExistence type="inferred from homology"/>
<dbReference type="InterPro" id="IPR012328">
    <property type="entry name" value="Chalcone/stilbene_synt_C"/>
</dbReference>
<dbReference type="Pfam" id="PF02797">
    <property type="entry name" value="Chal_sti_synt_C"/>
    <property type="match status" value="1"/>
</dbReference>
<dbReference type="PANTHER" id="PTHR11877:SF99">
    <property type="entry name" value="1,3,6,8-TETRAHYDROXYNAPHTHALENE SYNTHASE"/>
    <property type="match status" value="1"/>
</dbReference>
<accession>A0A1H3TQA4</accession>
<evidence type="ECO:0000313" key="7">
    <source>
        <dbReference type="EMBL" id="SDZ52001.1"/>
    </source>
</evidence>
<sequence>MPAIVSVQRCIPKYQMEQQETEEIVRELFAEAFPDIDRLLRIFRNGQIEKRHFVVPKEWFQEEHSFEAKNQLYMKEAVSLGTKAVQRCLNNRAHLMRPIKPEEVDAIFFVSSTGLATPSIEARIMNLLPFSPHTKRIPLWGLGCAGGGAGISRAYEYCLAFPDAKVLVLCIELCSLTFQHKDTSKSNLVGTSLFADGVACALVVGDDVVKKSDTVTTGAVPFITGTQTTLMPRSEDVMGWEVKNSGLHVIFSRDIPSIIDQWLKPNVDSFLQKHGYALKDITHFVAHPGGKKVIDAYEAGLSLPEGLTMFSKNVLKQFGNMSSPTVLYVLQETMSAVPAEGSIGLMTALGPGFSSELVLLHWREAN</sequence>
<dbReference type="GO" id="GO:0030639">
    <property type="term" value="P:polyketide biosynthetic process"/>
    <property type="evidence" value="ECO:0007669"/>
    <property type="project" value="TreeGrafter"/>
</dbReference>
<dbReference type="OrthoDB" id="9786288at2"/>
<dbReference type="SUPFAM" id="SSF53901">
    <property type="entry name" value="Thiolase-like"/>
    <property type="match status" value="2"/>
</dbReference>
<keyword evidence="3" id="KW-0012">Acyltransferase</keyword>
<dbReference type="EMBL" id="FNPI01000015">
    <property type="protein sequence ID" value="SDZ52001.1"/>
    <property type="molecule type" value="Genomic_DNA"/>
</dbReference>
<feature type="active site" description="Acyl-thioester intermediate" evidence="4">
    <location>
        <position position="144"/>
    </location>
</feature>
<evidence type="ECO:0000256" key="3">
    <source>
        <dbReference type="ARBA" id="ARBA00023315"/>
    </source>
</evidence>
<evidence type="ECO:0000259" key="5">
    <source>
        <dbReference type="Pfam" id="PF00195"/>
    </source>
</evidence>
<dbReference type="PANTHER" id="PTHR11877">
    <property type="entry name" value="HYDROXYMETHYLGLUTARYL-COA SYNTHASE"/>
    <property type="match status" value="1"/>
</dbReference>
<evidence type="ECO:0000256" key="1">
    <source>
        <dbReference type="ARBA" id="ARBA00005531"/>
    </source>
</evidence>
<feature type="domain" description="Chalcone/stilbene synthase N-terminal" evidence="5">
    <location>
        <begin position="5"/>
        <end position="206"/>
    </location>
</feature>
<keyword evidence="2" id="KW-0808">Transferase</keyword>
<dbReference type="InterPro" id="IPR001099">
    <property type="entry name" value="Chalcone/stilbene_synt_N"/>
</dbReference>
<evidence type="ECO:0000256" key="2">
    <source>
        <dbReference type="ARBA" id="ARBA00022679"/>
    </source>
</evidence>
<dbReference type="InterPro" id="IPR016039">
    <property type="entry name" value="Thiolase-like"/>
</dbReference>
<feature type="domain" description="Chalcone/stilbene synthase C-terminal" evidence="6">
    <location>
        <begin position="227"/>
        <end position="361"/>
    </location>
</feature>
<name>A0A1H3TQA4_9BACI</name>
<keyword evidence="8" id="KW-1185">Reference proteome</keyword>
<dbReference type="AlphaFoldDB" id="A0A1H3TQA4"/>
<evidence type="ECO:0000259" key="6">
    <source>
        <dbReference type="Pfam" id="PF02797"/>
    </source>
</evidence>
<evidence type="ECO:0000313" key="8">
    <source>
        <dbReference type="Proteomes" id="UP000198935"/>
    </source>
</evidence>
<dbReference type="GO" id="GO:0016747">
    <property type="term" value="F:acyltransferase activity, transferring groups other than amino-acyl groups"/>
    <property type="evidence" value="ECO:0007669"/>
    <property type="project" value="InterPro"/>
</dbReference>
<dbReference type="Pfam" id="PF00195">
    <property type="entry name" value="Chal_sti_synt_N"/>
    <property type="match status" value="1"/>
</dbReference>
<dbReference type="PIRSF" id="PIRSF000451">
    <property type="entry name" value="PKS_III"/>
    <property type="match status" value="1"/>
</dbReference>